<dbReference type="PANTHER" id="PTHR21193">
    <property type="entry name" value="OXIDOREDUCTASE-LIKE DOMAIN-CONTAINING PROTEIN 1"/>
    <property type="match status" value="1"/>
</dbReference>
<dbReference type="InterPro" id="IPR019180">
    <property type="entry name" value="Oxidoreductase-like_N"/>
</dbReference>
<dbReference type="GO" id="GO:0005739">
    <property type="term" value="C:mitochondrion"/>
    <property type="evidence" value="ECO:0007669"/>
    <property type="project" value="TreeGrafter"/>
</dbReference>
<dbReference type="PANTHER" id="PTHR21193:SF3">
    <property type="entry name" value="OXIDOREDUCTASE-LIKE DOMAIN-CONTAINING PROTEIN 1"/>
    <property type="match status" value="1"/>
</dbReference>
<feature type="domain" description="Oxidoreductase-like" evidence="1">
    <location>
        <begin position="56"/>
        <end position="89"/>
    </location>
</feature>
<protein>
    <recommendedName>
        <fullName evidence="1">Oxidoreductase-like domain-containing protein</fullName>
    </recommendedName>
</protein>
<evidence type="ECO:0000313" key="2">
    <source>
        <dbReference type="Proteomes" id="UP000887575"/>
    </source>
</evidence>
<accession>A0AAF3FFL1</accession>
<proteinExistence type="predicted"/>
<dbReference type="AlphaFoldDB" id="A0AAF3FFL1"/>
<keyword evidence="2" id="KW-1185">Reference proteome</keyword>
<dbReference type="Pfam" id="PF09791">
    <property type="entry name" value="Oxidored-like"/>
    <property type="match status" value="1"/>
</dbReference>
<organism evidence="2 3">
    <name type="scientific">Mesorhabditis belari</name>
    <dbReference type="NCBI Taxonomy" id="2138241"/>
    <lineage>
        <taxon>Eukaryota</taxon>
        <taxon>Metazoa</taxon>
        <taxon>Ecdysozoa</taxon>
        <taxon>Nematoda</taxon>
        <taxon>Chromadorea</taxon>
        <taxon>Rhabditida</taxon>
        <taxon>Rhabditina</taxon>
        <taxon>Rhabditomorpha</taxon>
        <taxon>Rhabditoidea</taxon>
        <taxon>Rhabditidae</taxon>
        <taxon>Mesorhabditinae</taxon>
        <taxon>Mesorhabditis</taxon>
    </lineage>
</organism>
<evidence type="ECO:0000313" key="3">
    <source>
        <dbReference type="WBParaSite" id="MBELARI_LOCUS4677"/>
    </source>
</evidence>
<name>A0AAF3FFL1_9BILA</name>
<dbReference type="WBParaSite" id="MBELARI_LOCUS4677">
    <property type="protein sequence ID" value="MBELARI_LOCUS4677"/>
    <property type="gene ID" value="MBELARI_LOCUS4677"/>
</dbReference>
<reference evidence="3" key="1">
    <citation type="submission" date="2024-02" db="UniProtKB">
        <authorList>
            <consortium name="WormBaseParasite"/>
        </authorList>
    </citation>
    <scope>IDENTIFICATION</scope>
</reference>
<dbReference type="InterPro" id="IPR039251">
    <property type="entry name" value="OXLD1"/>
</dbReference>
<evidence type="ECO:0000259" key="1">
    <source>
        <dbReference type="Pfam" id="PF09791"/>
    </source>
</evidence>
<dbReference type="Proteomes" id="UP000887575">
    <property type="component" value="Unassembled WGS sequence"/>
</dbReference>
<sequence>MLLIRNALRCLANRGSISAGSTSAGSTPIIHVGTDVIRVSTSKIAPRTDIDDELGNRPRPPVDGECCGQGCQKCVWIEYGNDLIDYYQSHPDKDAISRIESEIKDPVVRAFVMAELKPRVS</sequence>